<dbReference type="AlphaFoldDB" id="A0A7K0BQQ0"/>
<dbReference type="InterPro" id="IPR054120">
    <property type="entry name" value="PBPA_dimer"/>
</dbReference>
<organism evidence="3 4">
    <name type="scientific">Actinomadura macrotermitis</name>
    <dbReference type="NCBI Taxonomy" id="2585200"/>
    <lineage>
        <taxon>Bacteria</taxon>
        <taxon>Bacillati</taxon>
        <taxon>Actinomycetota</taxon>
        <taxon>Actinomycetes</taxon>
        <taxon>Streptosporangiales</taxon>
        <taxon>Thermomonosporaceae</taxon>
        <taxon>Actinomadura</taxon>
    </lineage>
</organism>
<evidence type="ECO:0000313" key="4">
    <source>
        <dbReference type="Proteomes" id="UP000487268"/>
    </source>
</evidence>
<dbReference type="InterPro" id="IPR050515">
    <property type="entry name" value="Beta-lactam/transpept"/>
</dbReference>
<dbReference type="GO" id="GO:0008658">
    <property type="term" value="F:penicillin binding"/>
    <property type="evidence" value="ECO:0007669"/>
    <property type="project" value="InterPro"/>
</dbReference>
<name>A0A7K0BQQ0_9ACTN</name>
<dbReference type="PANTHER" id="PTHR30627:SF24">
    <property type="entry name" value="PENICILLIN-BINDING PROTEIN 4B"/>
    <property type="match status" value="1"/>
</dbReference>
<dbReference type="InterPro" id="IPR001460">
    <property type="entry name" value="PCN-bd_Tpept"/>
</dbReference>
<dbReference type="Pfam" id="PF21922">
    <property type="entry name" value="PBP_dimer_2"/>
    <property type="match status" value="1"/>
</dbReference>
<evidence type="ECO:0000313" key="3">
    <source>
        <dbReference type="EMBL" id="MQY03064.1"/>
    </source>
</evidence>
<evidence type="ECO:0000259" key="2">
    <source>
        <dbReference type="Pfam" id="PF21922"/>
    </source>
</evidence>
<dbReference type="GO" id="GO:0071555">
    <property type="term" value="P:cell wall organization"/>
    <property type="evidence" value="ECO:0007669"/>
    <property type="project" value="TreeGrafter"/>
</dbReference>
<accession>A0A7K0BQQ0</accession>
<dbReference type="GO" id="GO:0071972">
    <property type="term" value="F:peptidoglycan L,D-transpeptidase activity"/>
    <property type="evidence" value="ECO:0007669"/>
    <property type="project" value="TreeGrafter"/>
</dbReference>
<dbReference type="PANTHER" id="PTHR30627">
    <property type="entry name" value="PEPTIDOGLYCAN D,D-TRANSPEPTIDASE"/>
    <property type="match status" value="1"/>
</dbReference>
<dbReference type="Gene3D" id="3.40.710.10">
    <property type="entry name" value="DD-peptidase/beta-lactamase superfamily"/>
    <property type="match status" value="1"/>
</dbReference>
<feature type="domain" description="Penicillin-binding protein transpeptidase" evidence="1">
    <location>
        <begin position="164"/>
        <end position="482"/>
    </location>
</feature>
<dbReference type="GO" id="GO:0005886">
    <property type="term" value="C:plasma membrane"/>
    <property type="evidence" value="ECO:0007669"/>
    <property type="project" value="TreeGrafter"/>
</dbReference>
<dbReference type="Proteomes" id="UP000487268">
    <property type="component" value="Unassembled WGS sequence"/>
</dbReference>
<keyword evidence="4" id="KW-1185">Reference proteome</keyword>
<dbReference type="EMBL" id="WEGH01000001">
    <property type="protein sequence ID" value="MQY03064.1"/>
    <property type="molecule type" value="Genomic_DNA"/>
</dbReference>
<sequence length="487" mass="51176">MLGVIDGTGKAVRRTWVVSLLMVLALLANITYVQGFQAQDLRDDPHNARQFEDRNTFDRGPIVAGGLRLAWSQKTPDGRHYRRRYLESEVFAPVTGYYSLFSQTGLESAENHFLDGDDPRLATAGLLDKIIGKPVPGGAVETTVVPAAQRAAYAALRASGARRGAAVVLDARTGAILVMASTPSYDAGEVSSLDARQAEAAFKRLNADPMKPLLNKALREVFPPGSTFKTVVAASALAAGDTARTQVRAGRGYRPPGGGQAINNDAGDIGGECDEPAIPLIDAYAQSCNTTFAFMGAVRPGNDAIADRARRYGFYRPVEVARGMDSAVSSFPRTPQPVLSALGSIGQGSTIATPLQMAMVAAASVNDGKVMRPHLVSRLRGGDGSLVQSAAPAVLDRPLTAGQAGQMRAMMEAVVREGTGKALRGTSVLGGKTGTADVEGASYNDRWFIGFGPRDDPRYAVAVLTEAPGYGAESGPIAARIIDALGD</sequence>
<dbReference type="Pfam" id="PF00905">
    <property type="entry name" value="Transpeptidase"/>
    <property type="match status" value="1"/>
</dbReference>
<protein>
    <submittedName>
        <fullName evidence="3">Penicillin-binding protein A</fullName>
    </submittedName>
</protein>
<dbReference type="OrthoDB" id="9766847at2"/>
<comment type="caution">
    <text evidence="3">The sequence shown here is derived from an EMBL/GenBank/DDBJ whole genome shotgun (WGS) entry which is preliminary data.</text>
</comment>
<evidence type="ECO:0000259" key="1">
    <source>
        <dbReference type="Pfam" id="PF00905"/>
    </source>
</evidence>
<feature type="domain" description="Penicillin binding protein A dimerisation" evidence="2">
    <location>
        <begin position="59"/>
        <end position="140"/>
    </location>
</feature>
<dbReference type="Gene3D" id="3.90.1310.10">
    <property type="entry name" value="Penicillin-binding protein 2a (Domain 2)"/>
    <property type="match status" value="1"/>
</dbReference>
<dbReference type="InterPro" id="IPR012338">
    <property type="entry name" value="Beta-lactam/transpept-like"/>
</dbReference>
<gene>
    <name evidence="3" type="primary">pbpA_1</name>
    <name evidence="3" type="ORF">ACRB68_10990</name>
</gene>
<proteinExistence type="predicted"/>
<dbReference type="RefSeq" id="WP_153531089.1">
    <property type="nucleotide sequence ID" value="NZ_WEGH01000001.1"/>
</dbReference>
<dbReference type="SUPFAM" id="SSF56601">
    <property type="entry name" value="beta-lactamase/transpeptidase-like"/>
    <property type="match status" value="1"/>
</dbReference>
<reference evidence="3 4" key="1">
    <citation type="submission" date="2019-10" db="EMBL/GenBank/DDBJ databases">
        <title>Actinomadura rubteroloni sp. nov. and Actinomadura macrotermitis sp. nov., isolated from the gut of fungus growing-termite Macrotermes natalensis.</title>
        <authorList>
            <person name="Benndorf R."/>
            <person name="Martin K."/>
            <person name="Kuefner M."/>
            <person name="De Beer W."/>
            <person name="Kaster A.-K."/>
            <person name="Vollmers J."/>
            <person name="Poulsen M."/>
            <person name="Beemelmanns C."/>
        </authorList>
    </citation>
    <scope>NUCLEOTIDE SEQUENCE [LARGE SCALE GENOMIC DNA]</scope>
    <source>
        <strain evidence="3 4">RB68</strain>
    </source>
</reference>